<dbReference type="EMBL" id="JBIAQY010000003">
    <property type="protein sequence ID" value="MFF3568330.1"/>
    <property type="molecule type" value="Genomic_DNA"/>
</dbReference>
<evidence type="ECO:0000313" key="3">
    <source>
        <dbReference type="EMBL" id="MFF3568330.1"/>
    </source>
</evidence>
<sequence length="171" mass="17937">MKKLASALAALAAVGLVAACGNSNSSENASSTPVVASTSVAVAKGSPSAVLASTPWETTSAKDAHGGSVALTDDAVKNYVGFAYFKADGTFTMFNLDDSPKMHGDWTVSPDGKTRTIVAKNAAGQSQSRRVVDIVTLTDKEFTYRVYPDANDKSVYYDIMHTPTNHKEPAA</sequence>
<name>A0ABW6RWD8_9NOCA</name>
<dbReference type="RefSeq" id="WP_387403416.1">
    <property type="nucleotide sequence ID" value="NZ_JBIAQY010000003.1"/>
</dbReference>
<dbReference type="Pfam" id="PF16103">
    <property type="entry name" value="DUF4822"/>
    <property type="match status" value="1"/>
</dbReference>
<comment type="caution">
    <text evidence="3">The sequence shown here is derived from an EMBL/GenBank/DDBJ whole genome shotgun (WGS) entry which is preliminary data.</text>
</comment>
<evidence type="ECO:0000256" key="1">
    <source>
        <dbReference type="SAM" id="SignalP"/>
    </source>
</evidence>
<protein>
    <submittedName>
        <fullName evidence="3">DUF4822 domain-containing protein</fullName>
    </submittedName>
</protein>
<dbReference type="PROSITE" id="PS51257">
    <property type="entry name" value="PROKAR_LIPOPROTEIN"/>
    <property type="match status" value="1"/>
</dbReference>
<feature type="chain" id="PRO_5046520048" evidence="1">
    <location>
        <begin position="19"/>
        <end position="171"/>
    </location>
</feature>
<keyword evidence="1" id="KW-0732">Signal</keyword>
<dbReference type="Proteomes" id="UP001601992">
    <property type="component" value="Unassembled WGS sequence"/>
</dbReference>
<keyword evidence="4" id="KW-1185">Reference proteome</keyword>
<reference evidence="3 4" key="1">
    <citation type="submission" date="2024-10" db="EMBL/GenBank/DDBJ databases">
        <title>The Natural Products Discovery Center: Release of the First 8490 Sequenced Strains for Exploring Actinobacteria Biosynthetic Diversity.</title>
        <authorList>
            <person name="Kalkreuter E."/>
            <person name="Kautsar S.A."/>
            <person name="Yang D."/>
            <person name="Bader C.D."/>
            <person name="Teijaro C.N."/>
            <person name="Fluegel L."/>
            <person name="Davis C.M."/>
            <person name="Simpson J.R."/>
            <person name="Lauterbach L."/>
            <person name="Steele A.D."/>
            <person name="Gui C."/>
            <person name="Meng S."/>
            <person name="Li G."/>
            <person name="Viehrig K."/>
            <person name="Ye F."/>
            <person name="Su P."/>
            <person name="Kiefer A.F."/>
            <person name="Nichols A."/>
            <person name="Cepeda A.J."/>
            <person name="Yan W."/>
            <person name="Fan B."/>
            <person name="Jiang Y."/>
            <person name="Adhikari A."/>
            <person name="Zheng C.-J."/>
            <person name="Schuster L."/>
            <person name="Cowan T.M."/>
            <person name="Smanski M.J."/>
            <person name="Chevrette M.G."/>
            <person name="De Carvalho L.P.S."/>
            <person name="Shen B."/>
        </authorList>
    </citation>
    <scope>NUCLEOTIDE SEQUENCE [LARGE SCALE GENOMIC DNA]</scope>
    <source>
        <strain evidence="3 4">NPDC002593</strain>
    </source>
</reference>
<accession>A0ABW6RWD8</accession>
<feature type="signal peptide" evidence="1">
    <location>
        <begin position="1"/>
        <end position="18"/>
    </location>
</feature>
<organism evidence="3 4">
    <name type="scientific">Nocardia jiangxiensis</name>
    <dbReference type="NCBI Taxonomy" id="282685"/>
    <lineage>
        <taxon>Bacteria</taxon>
        <taxon>Bacillati</taxon>
        <taxon>Actinomycetota</taxon>
        <taxon>Actinomycetes</taxon>
        <taxon>Mycobacteriales</taxon>
        <taxon>Nocardiaceae</taxon>
        <taxon>Nocardia</taxon>
    </lineage>
</organism>
<proteinExistence type="predicted"/>
<evidence type="ECO:0000259" key="2">
    <source>
        <dbReference type="Pfam" id="PF16103"/>
    </source>
</evidence>
<evidence type="ECO:0000313" key="4">
    <source>
        <dbReference type="Proteomes" id="UP001601992"/>
    </source>
</evidence>
<feature type="domain" description="DUF4822" evidence="2">
    <location>
        <begin position="49"/>
        <end position="169"/>
    </location>
</feature>
<dbReference type="InterPro" id="IPR032247">
    <property type="entry name" value="DUF4822"/>
</dbReference>
<dbReference type="Gene3D" id="2.40.128.540">
    <property type="entry name" value="Domain of unknown function DUF4822"/>
    <property type="match status" value="1"/>
</dbReference>
<gene>
    <name evidence="3" type="ORF">ACFYXQ_11215</name>
</gene>